<proteinExistence type="predicted"/>
<evidence type="ECO:0000313" key="2">
    <source>
        <dbReference type="Proteomes" id="UP000018934"/>
    </source>
</evidence>
<protein>
    <submittedName>
        <fullName evidence="1">Uncharacterized protein</fullName>
    </submittedName>
</protein>
<gene>
    <name evidence="1" type="ORF">DEHRE_01580</name>
</gene>
<organism evidence="1 2">
    <name type="scientific">Dehalobacter restrictus (strain DSM 9455 / PER-K23)</name>
    <dbReference type="NCBI Taxonomy" id="871738"/>
    <lineage>
        <taxon>Bacteria</taxon>
        <taxon>Bacillati</taxon>
        <taxon>Bacillota</taxon>
        <taxon>Clostridia</taxon>
        <taxon>Eubacteriales</taxon>
        <taxon>Desulfitobacteriaceae</taxon>
        <taxon>Dehalobacter</taxon>
    </lineage>
</organism>
<keyword evidence="2" id="KW-1185">Reference proteome</keyword>
<reference evidence="1 2" key="1">
    <citation type="journal article" date="2013" name="Stand. Genomic Sci.">
        <title>Complete genome sequence of Dehalobacter restrictus PER-K23(T.).</title>
        <authorList>
            <person name="Kruse T."/>
            <person name="Maillard J."/>
            <person name="Goodwin L."/>
            <person name="Woyke T."/>
            <person name="Teshima H."/>
            <person name="Bruce D."/>
            <person name="Detter C."/>
            <person name="Tapia R."/>
            <person name="Han C."/>
            <person name="Huntemann M."/>
            <person name="Wei C.L."/>
            <person name="Han J."/>
            <person name="Chen A."/>
            <person name="Kyrpides N."/>
            <person name="Szeto E."/>
            <person name="Markowitz V."/>
            <person name="Ivanova N."/>
            <person name="Pagani I."/>
            <person name="Pati A."/>
            <person name="Pitluck S."/>
            <person name="Nolan M."/>
            <person name="Holliger C."/>
            <person name="Smidt H."/>
        </authorList>
    </citation>
    <scope>NUCLEOTIDE SEQUENCE [LARGE SCALE GENOMIC DNA]</scope>
    <source>
        <strain evidence="2">DSM 9455</strain>
    </source>
</reference>
<sequence>MVMLILYDEDGWNTVFIFLYSLARCKQKIGGDSLLTKIYGLMKKSGLGKFD</sequence>
<dbReference type="Proteomes" id="UP000018934">
    <property type="component" value="Chromosome"/>
</dbReference>
<name>A0ABM5P9B3_DEHRP</name>
<evidence type="ECO:0000313" key="1">
    <source>
        <dbReference type="EMBL" id="AHF11210.1"/>
    </source>
</evidence>
<dbReference type="EMBL" id="CP007033">
    <property type="protein sequence ID" value="AHF11210.1"/>
    <property type="molecule type" value="Genomic_DNA"/>
</dbReference>
<accession>A0ABM5P9B3</accession>